<accession>A0A9P4SFA3</accession>
<gene>
    <name evidence="2" type="ORF">M501DRAFT_989787</name>
</gene>
<evidence type="ECO:0000256" key="1">
    <source>
        <dbReference type="SAM" id="MobiDB-lite"/>
    </source>
</evidence>
<feature type="region of interest" description="Disordered" evidence="1">
    <location>
        <begin position="63"/>
        <end position="86"/>
    </location>
</feature>
<protein>
    <submittedName>
        <fullName evidence="2">Uncharacterized protein</fullName>
    </submittedName>
</protein>
<feature type="compositionally biased region" description="Basic and acidic residues" evidence="1">
    <location>
        <begin position="63"/>
        <end position="79"/>
    </location>
</feature>
<keyword evidence="3" id="KW-1185">Reference proteome</keyword>
<name>A0A9P4SFA3_9PEZI</name>
<proteinExistence type="predicted"/>
<evidence type="ECO:0000313" key="2">
    <source>
        <dbReference type="EMBL" id="KAF2841249.1"/>
    </source>
</evidence>
<evidence type="ECO:0000313" key="3">
    <source>
        <dbReference type="Proteomes" id="UP000799429"/>
    </source>
</evidence>
<dbReference type="OrthoDB" id="5243686at2759"/>
<sequence>MVNGSLQKHEAIMLSTQETLTAIHISEPPPWLQSNVPFKTYSTYYNAGNFYTINHNAINKKVGDGLREGETDDRDAEHGDTEEEEDGEYECWQNLHFDWNSNFCSSYARMAGAYPRLYAQREDQSWAKMLLPETYHAEPPNWTTDRRYGAFNGDLPLVLSLVAFSFPAAQMSTLFEASFQGSRWRLPTNGPHGRIDKRGIVVDVWPYGSTTIHDLRELEGGVYGPMFY</sequence>
<dbReference type="Proteomes" id="UP000799429">
    <property type="component" value="Unassembled WGS sequence"/>
</dbReference>
<dbReference type="AlphaFoldDB" id="A0A9P4SFA3"/>
<reference evidence="2" key="1">
    <citation type="journal article" date="2020" name="Stud. Mycol.">
        <title>101 Dothideomycetes genomes: a test case for predicting lifestyles and emergence of pathogens.</title>
        <authorList>
            <person name="Haridas S."/>
            <person name="Albert R."/>
            <person name="Binder M."/>
            <person name="Bloem J."/>
            <person name="Labutti K."/>
            <person name="Salamov A."/>
            <person name="Andreopoulos B."/>
            <person name="Baker S."/>
            <person name="Barry K."/>
            <person name="Bills G."/>
            <person name="Bluhm B."/>
            <person name="Cannon C."/>
            <person name="Castanera R."/>
            <person name="Culley D."/>
            <person name="Daum C."/>
            <person name="Ezra D."/>
            <person name="Gonzalez J."/>
            <person name="Henrissat B."/>
            <person name="Kuo A."/>
            <person name="Liang C."/>
            <person name="Lipzen A."/>
            <person name="Lutzoni F."/>
            <person name="Magnuson J."/>
            <person name="Mondo S."/>
            <person name="Nolan M."/>
            <person name="Ohm R."/>
            <person name="Pangilinan J."/>
            <person name="Park H.-J."/>
            <person name="Ramirez L."/>
            <person name="Alfaro M."/>
            <person name="Sun H."/>
            <person name="Tritt A."/>
            <person name="Yoshinaga Y."/>
            <person name="Zwiers L.-H."/>
            <person name="Turgeon B."/>
            <person name="Goodwin S."/>
            <person name="Spatafora J."/>
            <person name="Crous P."/>
            <person name="Grigoriev I."/>
        </authorList>
    </citation>
    <scope>NUCLEOTIDE SEQUENCE</scope>
    <source>
        <strain evidence="2">CBS 101060</strain>
    </source>
</reference>
<dbReference type="EMBL" id="MU006091">
    <property type="protein sequence ID" value="KAF2841249.1"/>
    <property type="molecule type" value="Genomic_DNA"/>
</dbReference>
<organism evidence="2 3">
    <name type="scientific">Patellaria atrata CBS 101060</name>
    <dbReference type="NCBI Taxonomy" id="1346257"/>
    <lineage>
        <taxon>Eukaryota</taxon>
        <taxon>Fungi</taxon>
        <taxon>Dikarya</taxon>
        <taxon>Ascomycota</taxon>
        <taxon>Pezizomycotina</taxon>
        <taxon>Dothideomycetes</taxon>
        <taxon>Dothideomycetes incertae sedis</taxon>
        <taxon>Patellariales</taxon>
        <taxon>Patellariaceae</taxon>
        <taxon>Patellaria</taxon>
    </lineage>
</organism>
<comment type="caution">
    <text evidence="2">The sequence shown here is derived from an EMBL/GenBank/DDBJ whole genome shotgun (WGS) entry which is preliminary data.</text>
</comment>